<accession>A0AAQ3N9H6</accession>
<protein>
    <submittedName>
        <fullName evidence="1">Uncharacterized protein</fullName>
    </submittedName>
</protein>
<dbReference type="AlphaFoldDB" id="A0AAQ3N9H6"/>
<dbReference type="EMBL" id="CP144695">
    <property type="protein sequence ID" value="WVZ05820.1"/>
    <property type="molecule type" value="Genomic_DNA"/>
</dbReference>
<name>A0AAQ3N9H6_VIGMU</name>
<keyword evidence="2" id="KW-1185">Reference proteome</keyword>
<dbReference type="Proteomes" id="UP001374535">
    <property type="component" value="Chromosome 6"/>
</dbReference>
<sequence>MNKGAAPRLADTSAATSKALAREQVGTQGSKQHLLVPSVNLQITLNENLPSNSCKSTTLFSSESASSTGKSLSHTSLSNVCMTNSLRDLVENSWLTNLRCVSHSSPSTLKIPWPRKSPRISVKGLPLGKLLKFVLSMYSTFCGFAVTMVLRAPSL</sequence>
<reference evidence="1 2" key="1">
    <citation type="journal article" date="2023" name="Life. Sci Alliance">
        <title>Evolutionary insights into 3D genome organization and epigenetic landscape of Vigna mungo.</title>
        <authorList>
            <person name="Junaid A."/>
            <person name="Singh B."/>
            <person name="Bhatia S."/>
        </authorList>
    </citation>
    <scope>NUCLEOTIDE SEQUENCE [LARGE SCALE GENOMIC DNA]</scope>
    <source>
        <strain evidence="1">Urdbean</strain>
    </source>
</reference>
<gene>
    <name evidence="1" type="ORF">V8G54_019166</name>
</gene>
<evidence type="ECO:0000313" key="1">
    <source>
        <dbReference type="EMBL" id="WVZ05820.1"/>
    </source>
</evidence>
<evidence type="ECO:0000313" key="2">
    <source>
        <dbReference type="Proteomes" id="UP001374535"/>
    </source>
</evidence>
<organism evidence="1 2">
    <name type="scientific">Vigna mungo</name>
    <name type="common">Black gram</name>
    <name type="synonym">Phaseolus mungo</name>
    <dbReference type="NCBI Taxonomy" id="3915"/>
    <lineage>
        <taxon>Eukaryota</taxon>
        <taxon>Viridiplantae</taxon>
        <taxon>Streptophyta</taxon>
        <taxon>Embryophyta</taxon>
        <taxon>Tracheophyta</taxon>
        <taxon>Spermatophyta</taxon>
        <taxon>Magnoliopsida</taxon>
        <taxon>eudicotyledons</taxon>
        <taxon>Gunneridae</taxon>
        <taxon>Pentapetalae</taxon>
        <taxon>rosids</taxon>
        <taxon>fabids</taxon>
        <taxon>Fabales</taxon>
        <taxon>Fabaceae</taxon>
        <taxon>Papilionoideae</taxon>
        <taxon>50 kb inversion clade</taxon>
        <taxon>NPAAA clade</taxon>
        <taxon>indigoferoid/millettioid clade</taxon>
        <taxon>Phaseoleae</taxon>
        <taxon>Vigna</taxon>
    </lineage>
</organism>
<proteinExistence type="predicted"/>